<dbReference type="CDD" id="cd16917">
    <property type="entry name" value="HATPase_UhpB-NarQ-NarX-like"/>
    <property type="match status" value="1"/>
</dbReference>
<evidence type="ECO:0000256" key="8">
    <source>
        <dbReference type="ARBA" id="ARBA00023012"/>
    </source>
</evidence>
<evidence type="ECO:0000256" key="9">
    <source>
        <dbReference type="SAM" id="Phobius"/>
    </source>
</evidence>
<keyword evidence="9" id="KW-0472">Membrane</keyword>
<feature type="transmembrane region" description="Helical" evidence="9">
    <location>
        <begin position="258"/>
        <end position="279"/>
    </location>
</feature>
<dbReference type="EC" id="2.7.13.3" evidence="2"/>
<keyword evidence="9" id="KW-1133">Transmembrane helix</keyword>
<dbReference type="InterPro" id="IPR011712">
    <property type="entry name" value="Sig_transdc_His_kin_sub3_dim/P"/>
</dbReference>
<feature type="transmembrane region" description="Helical" evidence="9">
    <location>
        <begin position="78"/>
        <end position="103"/>
    </location>
</feature>
<evidence type="ECO:0000256" key="4">
    <source>
        <dbReference type="ARBA" id="ARBA00022679"/>
    </source>
</evidence>
<evidence type="ECO:0000313" key="11">
    <source>
        <dbReference type="EMBL" id="RYC03598.1"/>
    </source>
</evidence>
<dbReference type="InterPro" id="IPR050482">
    <property type="entry name" value="Sensor_HK_TwoCompSys"/>
</dbReference>
<feature type="transmembrane region" description="Helical" evidence="9">
    <location>
        <begin position="52"/>
        <end position="71"/>
    </location>
</feature>
<dbReference type="SMART" id="SM00387">
    <property type="entry name" value="HATPase_c"/>
    <property type="match status" value="1"/>
</dbReference>
<dbReference type="GO" id="GO:0005524">
    <property type="term" value="F:ATP binding"/>
    <property type="evidence" value="ECO:0007669"/>
    <property type="project" value="UniProtKB-KW"/>
</dbReference>
<dbReference type="PANTHER" id="PTHR24421:SF10">
    <property type="entry name" value="NITRATE_NITRITE SENSOR PROTEIN NARQ"/>
    <property type="match status" value="1"/>
</dbReference>
<dbReference type="AlphaFoldDB" id="A0A4Q2SIA4"/>
<dbReference type="InterPro" id="IPR036890">
    <property type="entry name" value="HATPase_C_sf"/>
</dbReference>
<evidence type="ECO:0000256" key="2">
    <source>
        <dbReference type="ARBA" id="ARBA00012438"/>
    </source>
</evidence>
<dbReference type="GO" id="GO:0046983">
    <property type="term" value="F:protein dimerization activity"/>
    <property type="evidence" value="ECO:0007669"/>
    <property type="project" value="InterPro"/>
</dbReference>
<dbReference type="GO" id="GO:0000155">
    <property type="term" value="F:phosphorelay sensor kinase activity"/>
    <property type="evidence" value="ECO:0007669"/>
    <property type="project" value="InterPro"/>
</dbReference>
<comment type="catalytic activity">
    <reaction evidence="1">
        <text>ATP + protein L-histidine = ADP + protein N-phospho-L-histidine.</text>
        <dbReference type="EC" id="2.7.13.3"/>
    </reaction>
</comment>
<dbReference type="InterPro" id="IPR003594">
    <property type="entry name" value="HATPase_dom"/>
</dbReference>
<protein>
    <recommendedName>
        <fullName evidence="2">histidine kinase</fullName>
        <ecNumber evidence="2">2.7.13.3</ecNumber>
    </recommendedName>
</protein>
<feature type="transmembrane region" description="Helical" evidence="9">
    <location>
        <begin position="151"/>
        <end position="169"/>
    </location>
</feature>
<evidence type="ECO:0000256" key="7">
    <source>
        <dbReference type="ARBA" id="ARBA00022840"/>
    </source>
</evidence>
<keyword evidence="7" id="KW-0067">ATP-binding</keyword>
<feature type="transmembrane region" description="Helical" evidence="9">
    <location>
        <begin position="115"/>
        <end position="139"/>
    </location>
</feature>
<keyword evidence="5" id="KW-0547">Nucleotide-binding</keyword>
<dbReference type="PANTHER" id="PTHR24421">
    <property type="entry name" value="NITRATE/NITRITE SENSOR PROTEIN NARX-RELATED"/>
    <property type="match status" value="1"/>
</dbReference>
<dbReference type="RefSeq" id="WP_129453696.1">
    <property type="nucleotide sequence ID" value="NZ_JACXYX010000004.1"/>
</dbReference>
<organism evidence="11 12">
    <name type="scientific">Nocardioides ganghwensis</name>
    <dbReference type="NCBI Taxonomy" id="252230"/>
    <lineage>
        <taxon>Bacteria</taxon>
        <taxon>Bacillati</taxon>
        <taxon>Actinomycetota</taxon>
        <taxon>Actinomycetes</taxon>
        <taxon>Propionibacteriales</taxon>
        <taxon>Nocardioidaceae</taxon>
        <taxon>Nocardioides</taxon>
    </lineage>
</organism>
<evidence type="ECO:0000256" key="6">
    <source>
        <dbReference type="ARBA" id="ARBA00022777"/>
    </source>
</evidence>
<keyword evidence="4" id="KW-0808">Transferase</keyword>
<keyword evidence="6 11" id="KW-0418">Kinase</keyword>
<name>A0A4Q2SIA4_9ACTN</name>
<evidence type="ECO:0000256" key="5">
    <source>
        <dbReference type="ARBA" id="ARBA00022741"/>
    </source>
</evidence>
<feature type="transmembrane region" description="Helical" evidence="9">
    <location>
        <begin position="197"/>
        <end position="219"/>
    </location>
</feature>
<keyword evidence="12" id="KW-1185">Reference proteome</keyword>
<dbReference type="SUPFAM" id="SSF55874">
    <property type="entry name" value="ATPase domain of HSP90 chaperone/DNA topoisomerase II/histidine kinase"/>
    <property type="match status" value="1"/>
</dbReference>
<sequence length="676" mass="70288">MPTSSPPSPPIPRGSVAASRAGAALGLLCVGLVLVVVVAAVAGHTPLVAGDLARGVVAGLAFGGLGGIVALRRPDLSLGWLMLVVGLSNAVATAADVWATAALVSDPGSLPGGTWAYWIAGWSWAPGYLLVPTLLLLLFPTGRVPSPRWRPAAWLSGVTVVVATAGWALTPYDAQDFPPDPAYGAITSPVEVAGAEVLLAASLPAFLLSALVCLASLVVRWRRARGAERAQLVWVLVAAATVLVLLGVGLSLPTYVPGLVAAAMLPLPAAMAVAVLRRGLWQLDLLLSRTLVYAGLTMAILAGYAALVAAAGVALGDLDEGQRLVALVAAAVAAQPLHGRLQRGVNRMMFADRDEPWAAVDRLAETLEAATHDVLPTVVETVTRALRLPWAAIDAPGRARVQHGSPGGRQIAVPLVHQGREVGTLRVSPRAGETGLGARERELLDRLARQAATATHAVALQEDLQHSRERLVLAREEERRRLRHDLHDDLGPALSAAAMKLEAAGDLVDTDPVRARAMLSRAGEALRVSVSDVRRIVDDLRPPSLDGLGLTGALRQLLDQFEDGTVVLGLRVDPQVDGLAGLPAAVDVAAYRIAAEAVTNAVRHGRPSAVTVGLSMEERHLVVEVCDDGTGLADGLDVGVGLESMHERAAELGGTCTLASGARGTRVTARLPMEGS</sequence>
<feature type="transmembrane region" description="Helical" evidence="9">
    <location>
        <begin position="231"/>
        <end position="252"/>
    </location>
</feature>
<dbReference type="EMBL" id="SDWU01000004">
    <property type="protein sequence ID" value="RYC03598.1"/>
    <property type="molecule type" value="Genomic_DNA"/>
</dbReference>
<dbReference type="SUPFAM" id="SSF55781">
    <property type="entry name" value="GAF domain-like"/>
    <property type="match status" value="1"/>
</dbReference>
<dbReference type="Pfam" id="PF07730">
    <property type="entry name" value="HisKA_3"/>
    <property type="match status" value="1"/>
</dbReference>
<feature type="domain" description="Histidine kinase/HSP90-like ATPase" evidence="10">
    <location>
        <begin position="585"/>
        <end position="675"/>
    </location>
</feature>
<comment type="caution">
    <text evidence="11">The sequence shown here is derived from an EMBL/GenBank/DDBJ whole genome shotgun (WGS) entry which is preliminary data.</text>
</comment>
<proteinExistence type="predicted"/>
<evidence type="ECO:0000313" key="12">
    <source>
        <dbReference type="Proteomes" id="UP000293291"/>
    </source>
</evidence>
<reference evidence="11 12" key="1">
    <citation type="submission" date="2019-01" db="EMBL/GenBank/DDBJ databases">
        <title>Novel species of Nocardioides.</title>
        <authorList>
            <person name="Liu Q."/>
            <person name="Xin Y.-H."/>
        </authorList>
    </citation>
    <scope>NUCLEOTIDE SEQUENCE [LARGE SCALE GENOMIC DNA]</scope>
    <source>
        <strain evidence="11 12">CGMCC 4.6875</strain>
    </source>
</reference>
<dbReference type="Proteomes" id="UP000293291">
    <property type="component" value="Unassembled WGS sequence"/>
</dbReference>
<keyword evidence="3" id="KW-0597">Phosphoprotein</keyword>
<keyword evidence="9" id="KW-0812">Transmembrane</keyword>
<evidence type="ECO:0000259" key="10">
    <source>
        <dbReference type="SMART" id="SM00387"/>
    </source>
</evidence>
<dbReference type="GO" id="GO:0016020">
    <property type="term" value="C:membrane"/>
    <property type="evidence" value="ECO:0007669"/>
    <property type="project" value="InterPro"/>
</dbReference>
<evidence type="ECO:0000256" key="1">
    <source>
        <dbReference type="ARBA" id="ARBA00000085"/>
    </source>
</evidence>
<keyword evidence="8" id="KW-0902">Two-component regulatory system</keyword>
<dbReference type="InterPro" id="IPR029016">
    <property type="entry name" value="GAF-like_dom_sf"/>
</dbReference>
<dbReference type="Gene3D" id="1.20.5.1930">
    <property type="match status" value="1"/>
</dbReference>
<dbReference type="Gene3D" id="3.30.450.40">
    <property type="match status" value="1"/>
</dbReference>
<dbReference type="OrthoDB" id="227596at2"/>
<feature type="transmembrane region" description="Helical" evidence="9">
    <location>
        <begin position="21"/>
        <end position="40"/>
    </location>
</feature>
<accession>A0A4Q2SIA4</accession>
<gene>
    <name evidence="11" type="ORF">EUA07_03885</name>
</gene>
<evidence type="ECO:0000256" key="3">
    <source>
        <dbReference type="ARBA" id="ARBA00022553"/>
    </source>
</evidence>
<dbReference type="Pfam" id="PF02518">
    <property type="entry name" value="HATPase_c"/>
    <property type="match status" value="1"/>
</dbReference>
<feature type="transmembrane region" description="Helical" evidence="9">
    <location>
        <begin position="291"/>
        <end position="315"/>
    </location>
</feature>
<dbReference type="Gene3D" id="3.30.565.10">
    <property type="entry name" value="Histidine kinase-like ATPase, C-terminal domain"/>
    <property type="match status" value="1"/>
</dbReference>